<dbReference type="PANTHER" id="PTHR48102:SF3">
    <property type="entry name" value="ATP-DEPENDENT PROTEASE ATPASE SUBUNIT HSLU"/>
    <property type="match status" value="1"/>
</dbReference>
<gene>
    <name evidence="4" type="ORF">RFI_33062</name>
</gene>
<feature type="non-terminal residue" evidence="4">
    <location>
        <position position="1"/>
    </location>
</feature>
<organism evidence="4 5">
    <name type="scientific">Reticulomyxa filosa</name>
    <dbReference type="NCBI Taxonomy" id="46433"/>
    <lineage>
        <taxon>Eukaryota</taxon>
        <taxon>Sar</taxon>
        <taxon>Rhizaria</taxon>
        <taxon>Retaria</taxon>
        <taxon>Foraminifera</taxon>
        <taxon>Monothalamids</taxon>
        <taxon>Reticulomyxidae</taxon>
        <taxon>Reticulomyxa</taxon>
    </lineage>
</organism>
<evidence type="ECO:0000313" key="5">
    <source>
        <dbReference type="Proteomes" id="UP000023152"/>
    </source>
</evidence>
<dbReference type="Proteomes" id="UP000023152">
    <property type="component" value="Unassembled WGS sequence"/>
</dbReference>
<dbReference type="Pfam" id="PF10431">
    <property type="entry name" value="ClpB_D2-small"/>
    <property type="match status" value="1"/>
</dbReference>
<dbReference type="AlphaFoldDB" id="X6LUE1"/>
<evidence type="ECO:0000256" key="2">
    <source>
        <dbReference type="ARBA" id="ARBA00022840"/>
    </source>
</evidence>
<dbReference type="EMBL" id="ASPP01029487">
    <property type="protein sequence ID" value="ETO04335.1"/>
    <property type="molecule type" value="Genomic_DNA"/>
</dbReference>
<dbReference type="InterPro" id="IPR019489">
    <property type="entry name" value="Clp_ATPase_C"/>
</dbReference>
<evidence type="ECO:0000313" key="4">
    <source>
        <dbReference type="EMBL" id="ETO04335.1"/>
    </source>
</evidence>
<dbReference type="GO" id="GO:0005524">
    <property type="term" value="F:ATP binding"/>
    <property type="evidence" value="ECO:0007669"/>
    <property type="project" value="UniProtKB-KW"/>
</dbReference>
<accession>X6LUE1</accession>
<dbReference type="SMART" id="SM01086">
    <property type="entry name" value="ClpB_D2-small"/>
    <property type="match status" value="1"/>
</dbReference>
<dbReference type="PANTHER" id="PTHR48102">
    <property type="entry name" value="ATP-DEPENDENT CLP PROTEASE ATP-BINDING SUBUNIT CLPX-LIKE, MITOCHONDRIAL-RELATED"/>
    <property type="match status" value="1"/>
</dbReference>
<proteinExistence type="predicted"/>
<dbReference type="InterPro" id="IPR027417">
    <property type="entry name" value="P-loop_NTPase"/>
</dbReference>
<keyword evidence="2" id="KW-0067">ATP-binding</keyword>
<dbReference type="GO" id="GO:0009376">
    <property type="term" value="C:HslUV protease complex"/>
    <property type="evidence" value="ECO:0007669"/>
    <property type="project" value="TreeGrafter"/>
</dbReference>
<name>X6LUE1_RETFI</name>
<feature type="domain" description="Clp ATPase C-terminal" evidence="3">
    <location>
        <begin position="1"/>
        <end position="73"/>
    </location>
</feature>
<dbReference type="GO" id="GO:0016887">
    <property type="term" value="F:ATP hydrolysis activity"/>
    <property type="evidence" value="ECO:0007669"/>
    <property type="project" value="TreeGrafter"/>
</dbReference>
<reference evidence="4 5" key="1">
    <citation type="journal article" date="2013" name="Curr. Biol.">
        <title>The Genome of the Foraminiferan Reticulomyxa filosa.</title>
        <authorList>
            <person name="Glockner G."/>
            <person name="Hulsmann N."/>
            <person name="Schleicher M."/>
            <person name="Noegel A.A."/>
            <person name="Eichinger L."/>
            <person name="Gallinger C."/>
            <person name="Pawlowski J."/>
            <person name="Sierra R."/>
            <person name="Euteneuer U."/>
            <person name="Pillet L."/>
            <person name="Moustafa A."/>
            <person name="Platzer M."/>
            <person name="Groth M."/>
            <person name="Szafranski K."/>
            <person name="Schliwa M."/>
        </authorList>
    </citation>
    <scope>NUCLEOTIDE SEQUENCE [LARGE SCALE GENOMIC DNA]</scope>
</reference>
<keyword evidence="1" id="KW-0547">Nucleotide-binding</keyword>
<evidence type="ECO:0000259" key="3">
    <source>
        <dbReference type="SMART" id="SM01086"/>
    </source>
</evidence>
<dbReference type="GO" id="GO:0051603">
    <property type="term" value="P:proteolysis involved in protein catabolic process"/>
    <property type="evidence" value="ECO:0007669"/>
    <property type="project" value="TreeGrafter"/>
</dbReference>
<protein>
    <submittedName>
        <fullName evidence="4">Heat shock protein HslVU, ATPase subunit HslU</fullName>
    </submittedName>
</protein>
<dbReference type="InterPro" id="IPR050052">
    <property type="entry name" value="ATP-dep_Clp_protease_ClpX"/>
</dbReference>
<dbReference type="OrthoDB" id="1721884at2759"/>
<keyword evidence="5" id="KW-1185">Reference proteome</keyword>
<keyword evidence="4" id="KW-0346">Stress response</keyword>
<evidence type="ECO:0000256" key="1">
    <source>
        <dbReference type="ARBA" id="ARBA00022741"/>
    </source>
</evidence>
<sequence length="90" mass="10044">QQKALFAAEGVDLEFTDDAIRTIAKYSRQLNENLENIGARRLRAVISKIVEDLSYDAPEKKGEKISVGSDFIAKQLSSIIADQDLSKYIL</sequence>
<dbReference type="Gene3D" id="1.10.8.60">
    <property type="match status" value="1"/>
</dbReference>
<dbReference type="SUPFAM" id="SSF52540">
    <property type="entry name" value="P-loop containing nucleoside triphosphate hydrolases"/>
    <property type="match status" value="1"/>
</dbReference>
<comment type="caution">
    <text evidence="4">The sequence shown here is derived from an EMBL/GenBank/DDBJ whole genome shotgun (WGS) entry which is preliminary data.</text>
</comment>